<proteinExistence type="predicted"/>
<evidence type="ECO:0008006" key="2">
    <source>
        <dbReference type="Google" id="ProtNLM"/>
    </source>
</evidence>
<sequence length="120" mass="13638">VRTGTPIILAASSDDIPHSRQTTEDCQQVFRGGQPLHFHVVDRPISQLLSDAILLVYSHTTVYLEALVRGIPVLSVVPEVYIDLDTMCWFPALRLDAASHDELRSEEQPFFPWLLQIRRT</sequence>
<protein>
    <recommendedName>
        <fullName evidence="2">Glycosyl transferase family 28 C-terminal domain-containing protein</fullName>
    </recommendedName>
</protein>
<gene>
    <name evidence="1" type="ORF">METZ01_LOCUS346538</name>
</gene>
<organism evidence="1">
    <name type="scientific">marine metagenome</name>
    <dbReference type="NCBI Taxonomy" id="408172"/>
    <lineage>
        <taxon>unclassified sequences</taxon>
        <taxon>metagenomes</taxon>
        <taxon>ecological metagenomes</taxon>
    </lineage>
</organism>
<name>A0A382R7G8_9ZZZZ</name>
<evidence type="ECO:0000313" key="1">
    <source>
        <dbReference type="EMBL" id="SVC93684.1"/>
    </source>
</evidence>
<feature type="non-terminal residue" evidence="1">
    <location>
        <position position="1"/>
    </location>
</feature>
<dbReference type="AlphaFoldDB" id="A0A382R7G8"/>
<accession>A0A382R7G8</accession>
<reference evidence="1" key="1">
    <citation type="submission" date="2018-05" db="EMBL/GenBank/DDBJ databases">
        <authorList>
            <person name="Lanie J.A."/>
            <person name="Ng W.-L."/>
            <person name="Kazmierczak K.M."/>
            <person name="Andrzejewski T.M."/>
            <person name="Davidsen T.M."/>
            <person name="Wayne K.J."/>
            <person name="Tettelin H."/>
            <person name="Glass J.I."/>
            <person name="Rusch D."/>
            <person name="Podicherti R."/>
            <person name="Tsui H.-C.T."/>
            <person name="Winkler M.E."/>
        </authorList>
    </citation>
    <scope>NUCLEOTIDE SEQUENCE</scope>
</reference>
<dbReference type="EMBL" id="UINC01119679">
    <property type="protein sequence ID" value="SVC93684.1"/>
    <property type="molecule type" value="Genomic_DNA"/>
</dbReference>